<reference evidence="2" key="1">
    <citation type="submission" date="2021-11" db="EMBL/GenBank/DDBJ databases">
        <authorList>
            <person name="Schell T."/>
        </authorList>
    </citation>
    <scope>NUCLEOTIDE SEQUENCE</scope>
    <source>
        <strain evidence="2">M5</strain>
    </source>
</reference>
<dbReference type="Proteomes" id="UP000789390">
    <property type="component" value="Unassembled WGS sequence"/>
</dbReference>
<organism evidence="2 3">
    <name type="scientific">Daphnia galeata</name>
    <dbReference type="NCBI Taxonomy" id="27404"/>
    <lineage>
        <taxon>Eukaryota</taxon>
        <taxon>Metazoa</taxon>
        <taxon>Ecdysozoa</taxon>
        <taxon>Arthropoda</taxon>
        <taxon>Crustacea</taxon>
        <taxon>Branchiopoda</taxon>
        <taxon>Diplostraca</taxon>
        <taxon>Cladocera</taxon>
        <taxon>Anomopoda</taxon>
        <taxon>Daphniidae</taxon>
        <taxon>Daphnia</taxon>
    </lineage>
</organism>
<sequence>MIMKVTFASLLCLVALTMGAAVPSIDQEVSVAAVMENQPSNVMAIEPSEYAQQPFEQNDDALETSATHHKRYYYPGAYYYPHYYPHYYPKYHYSGHYPYYY</sequence>
<feature type="chain" id="PRO_5035303010" evidence="1">
    <location>
        <begin position="22"/>
        <end position="101"/>
    </location>
</feature>
<protein>
    <submittedName>
        <fullName evidence="2">Uncharacterized protein</fullName>
    </submittedName>
</protein>
<dbReference type="EMBL" id="CAKKLH010000223">
    <property type="protein sequence ID" value="CAH0106270.1"/>
    <property type="molecule type" value="Genomic_DNA"/>
</dbReference>
<accession>A0A8J2RRT5</accession>
<comment type="caution">
    <text evidence="2">The sequence shown here is derived from an EMBL/GenBank/DDBJ whole genome shotgun (WGS) entry which is preliminary data.</text>
</comment>
<proteinExistence type="predicted"/>
<dbReference type="OrthoDB" id="6394314at2759"/>
<keyword evidence="3" id="KW-1185">Reference proteome</keyword>
<name>A0A8J2RRT5_9CRUS</name>
<dbReference type="AlphaFoldDB" id="A0A8J2RRT5"/>
<feature type="signal peptide" evidence="1">
    <location>
        <begin position="1"/>
        <end position="21"/>
    </location>
</feature>
<evidence type="ECO:0000313" key="2">
    <source>
        <dbReference type="EMBL" id="CAH0106270.1"/>
    </source>
</evidence>
<gene>
    <name evidence="2" type="ORF">DGAL_LOCUS9424</name>
</gene>
<evidence type="ECO:0000256" key="1">
    <source>
        <dbReference type="SAM" id="SignalP"/>
    </source>
</evidence>
<evidence type="ECO:0000313" key="3">
    <source>
        <dbReference type="Proteomes" id="UP000789390"/>
    </source>
</evidence>
<keyword evidence="1" id="KW-0732">Signal</keyword>